<keyword evidence="5" id="KW-0472">Membrane</keyword>
<dbReference type="CDD" id="cd07984">
    <property type="entry name" value="LPLAT_LABLAT-like"/>
    <property type="match status" value="1"/>
</dbReference>
<evidence type="ECO:0000313" key="8">
    <source>
        <dbReference type="Proteomes" id="UP001597375"/>
    </source>
</evidence>
<comment type="subcellular location">
    <subcellularLocation>
        <location evidence="1">Cell inner membrane</location>
    </subcellularLocation>
</comment>
<keyword evidence="2" id="KW-1003">Cell membrane</keyword>
<dbReference type="GO" id="GO:0016746">
    <property type="term" value="F:acyltransferase activity"/>
    <property type="evidence" value="ECO:0007669"/>
    <property type="project" value="UniProtKB-KW"/>
</dbReference>
<proteinExistence type="predicted"/>
<protein>
    <submittedName>
        <fullName evidence="7">Lysophospholipid acyltransferase family protein</fullName>
    </submittedName>
</protein>
<dbReference type="PANTHER" id="PTHR30606:SF10">
    <property type="entry name" value="PHOSPHATIDYLINOSITOL MANNOSIDE ACYLTRANSFERASE"/>
    <property type="match status" value="1"/>
</dbReference>
<evidence type="ECO:0000256" key="2">
    <source>
        <dbReference type="ARBA" id="ARBA00022475"/>
    </source>
</evidence>
<keyword evidence="6 7" id="KW-0012">Acyltransferase</keyword>
<dbReference type="Pfam" id="PF03279">
    <property type="entry name" value="Lip_A_acyltrans"/>
    <property type="match status" value="1"/>
</dbReference>
<evidence type="ECO:0000256" key="6">
    <source>
        <dbReference type="ARBA" id="ARBA00023315"/>
    </source>
</evidence>
<dbReference type="PANTHER" id="PTHR30606">
    <property type="entry name" value="LIPID A BIOSYNTHESIS LAUROYL ACYLTRANSFERASE"/>
    <property type="match status" value="1"/>
</dbReference>
<keyword evidence="3" id="KW-0997">Cell inner membrane</keyword>
<dbReference type="InterPro" id="IPR004960">
    <property type="entry name" value="LipA_acyltrans"/>
</dbReference>
<keyword evidence="4" id="KW-0808">Transferase</keyword>
<sequence>MRQLPAETVFCVGEAMGKMIWPFMTRRQQTISRNLRVALAGEELSLDEIAEFARNSFIRTTANLVSSAITSKASKEGLGDLLTVENPEVMDAAVAKGRGVVLLLAHMGNWELLTRMHRTFPEGTKSGAFYRPLNNPILNERVLKEREADGTRLFSKRDSLHQVGGFLRENGVIGILADQRVGMQGENVSFFGRITKASPLPSLLVRRCKSEVLALSLKTVAPGKWSARYHKVEKPYNSSNCMRALEEAMKVSPLDVFWLQERWKLYISGEVPLREWLSKEELRGEKPHRAVIWTKPGEETRSLPEGFQHGDVHYERVSGKSVDELGDLDQSKLLPIDFVLTFSADDELWKRGKELGIPVYSLENASE</sequence>
<evidence type="ECO:0000256" key="1">
    <source>
        <dbReference type="ARBA" id="ARBA00004533"/>
    </source>
</evidence>
<dbReference type="Proteomes" id="UP001597375">
    <property type="component" value="Unassembled WGS sequence"/>
</dbReference>
<evidence type="ECO:0000256" key="3">
    <source>
        <dbReference type="ARBA" id="ARBA00022519"/>
    </source>
</evidence>
<keyword evidence="8" id="KW-1185">Reference proteome</keyword>
<reference evidence="8" key="1">
    <citation type="journal article" date="2019" name="Int. J. Syst. Evol. Microbiol.">
        <title>The Global Catalogue of Microorganisms (GCM) 10K type strain sequencing project: providing services to taxonomists for standard genome sequencing and annotation.</title>
        <authorList>
            <consortium name="The Broad Institute Genomics Platform"/>
            <consortium name="The Broad Institute Genome Sequencing Center for Infectious Disease"/>
            <person name="Wu L."/>
            <person name="Ma J."/>
        </authorList>
    </citation>
    <scope>NUCLEOTIDE SEQUENCE [LARGE SCALE GENOMIC DNA]</scope>
    <source>
        <strain evidence="8">CGMCC 4.7106</strain>
    </source>
</reference>
<comment type="caution">
    <text evidence="7">The sequence shown here is derived from an EMBL/GenBank/DDBJ whole genome shotgun (WGS) entry which is preliminary data.</text>
</comment>
<organism evidence="7 8">
    <name type="scientific">Luteolibacter algae</name>
    <dbReference type="NCBI Taxonomy" id="454151"/>
    <lineage>
        <taxon>Bacteria</taxon>
        <taxon>Pseudomonadati</taxon>
        <taxon>Verrucomicrobiota</taxon>
        <taxon>Verrucomicrobiia</taxon>
        <taxon>Verrucomicrobiales</taxon>
        <taxon>Verrucomicrobiaceae</taxon>
        <taxon>Luteolibacter</taxon>
    </lineage>
</organism>
<evidence type="ECO:0000256" key="4">
    <source>
        <dbReference type="ARBA" id="ARBA00022679"/>
    </source>
</evidence>
<accession>A0ABW5D344</accession>
<evidence type="ECO:0000256" key="5">
    <source>
        <dbReference type="ARBA" id="ARBA00023136"/>
    </source>
</evidence>
<evidence type="ECO:0000313" key="7">
    <source>
        <dbReference type="EMBL" id="MFD2255155.1"/>
    </source>
</evidence>
<name>A0ABW5D344_9BACT</name>
<dbReference type="EMBL" id="JBHUIT010000001">
    <property type="protein sequence ID" value="MFD2255155.1"/>
    <property type="molecule type" value="Genomic_DNA"/>
</dbReference>
<gene>
    <name evidence="7" type="ORF">ACFSSA_00575</name>
</gene>